<evidence type="ECO:0000256" key="2">
    <source>
        <dbReference type="ARBA" id="ARBA00007599"/>
    </source>
</evidence>
<dbReference type="Gene3D" id="3.40.50.300">
    <property type="entry name" value="P-loop containing nucleotide triphosphate hydrolases"/>
    <property type="match status" value="1"/>
</dbReference>
<organism evidence="12 13">
    <name type="scientific">Ramlibacter rhizophilus</name>
    <dbReference type="NCBI Taxonomy" id="1781167"/>
    <lineage>
        <taxon>Bacteria</taxon>
        <taxon>Pseudomonadati</taxon>
        <taxon>Pseudomonadota</taxon>
        <taxon>Betaproteobacteria</taxon>
        <taxon>Burkholderiales</taxon>
        <taxon>Comamonadaceae</taxon>
        <taxon>Ramlibacter</taxon>
    </lineage>
</organism>
<comment type="caution">
    <text evidence="12">The sequence shown here is derived from an EMBL/GenBank/DDBJ whole genome shotgun (WGS) entry which is preliminary data.</text>
</comment>
<dbReference type="SUPFAM" id="SSF52540">
    <property type="entry name" value="P-loop containing nucleoside triphosphate hydrolases"/>
    <property type="match status" value="1"/>
</dbReference>
<evidence type="ECO:0000256" key="6">
    <source>
        <dbReference type="ARBA" id="ARBA00022723"/>
    </source>
</evidence>
<keyword evidence="13" id="KW-1185">Reference proteome</keyword>
<name>A0A4Z0C140_9BURK</name>
<dbReference type="Pfam" id="PF02367">
    <property type="entry name" value="TsaE"/>
    <property type="match status" value="1"/>
</dbReference>
<keyword evidence="5" id="KW-0819">tRNA processing</keyword>
<dbReference type="GO" id="GO:0046872">
    <property type="term" value="F:metal ion binding"/>
    <property type="evidence" value="ECO:0007669"/>
    <property type="project" value="UniProtKB-KW"/>
</dbReference>
<evidence type="ECO:0000256" key="9">
    <source>
        <dbReference type="ARBA" id="ARBA00022842"/>
    </source>
</evidence>
<reference evidence="12 13" key="1">
    <citation type="submission" date="2019-03" db="EMBL/GenBank/DDBJ databases">
        <title>Ramlibacter rhizophilus CCTCC AB2015357, whole genome shotgun sequence.</title>
        <authorList>
            <person name="Zhang X."/>
            <person name="Feng G."/>
            <person name="Zhu H."/>
        </authorList>
    </citation>
    <scope>NUCLEOTIDE SEQUENCE [LARGE SCALE GENOMIC DNA]</scope>
    <source>
        <strain evidence="12 13">CCTCC AB2015357</strain>
    </source>
</reference>
<evidence type="ECO:0000256" key="4">
    <source>
        <dbReference type="ARBA" id="ARBA00022490"/>
    </source>
</evidence>
<evidence type="ECO:0000256" key="1">
    <source>
        <dbReference type="ARBA" id="ARBA00004496"/>
    </source>
</evidence>
<feature type="compositionally biased region" description="Basic and acidic residues" evidence="11">
    <location>
        <begin position="11"/>
        <end position="27"/>
    </location>
</feature>
<dbReference type="GO" id="GO:0016740">
    <property type="term" value="F:transferase activity"/>
    <property type="evidence" value="ECO:0007669"/>
    <property type="project" value="UniProtKB-KW"/>
</dbReference>
<gene>
    <name evidence="12" type="primary">tsaE</name>
    <name evidence="12" type="ORF">EZ242_00290</name>
</gene>
<keyword evidence="9" id="KW-0460">Magnesium</keyword>
<keyword evidence="12" id="KW-0808">Transferase</keyword>
<comment type="similarity">
    <text evidence="2">Belongs to the TsaE family.</text>
</comment>
<protein>
    <recommendedName>
        <fullName evidence="3">tRNA threonylcarbamoyladenosine biosynthesis protein TsaE</fullName>
    </recommendedName>
    <alternativeName>
        <fullName evidence="10">t(6)A37 threonylcarbamoyladenosine biosynthesis protein TsaE</fullName>
    </alternativeName>
</protein>
<feature type="region of interest" description="Disordered" evidence="11">
    <location>
        <begin position="1"/>
        <end position="46"/>
    </location>
</feature>
<sequence>MRQPLQKTVFRRGEVDSGHPDLRESELKGPQPDAAQQRRRIELSASERHPPIVGSPLVLHWADENATRAFAQGLAANPAIARAFIELRGELGTGKTSFVRHLLRALGVAGRIKSPTYTVVEPYETPALAIWHFDFYRFEDPREWEDAGFRDVFAQPGLKLAEWPEKAAGLLPRPDLVLAIEVQEDEGRRVRATPLSATGAELLA</sequence>
<proteinExistence type="inferred from homology"/>
<evidence type="ECO:0000256" key="7">
    <source>
        <dbReference type="ARBA" id="ARBA00022741"/>
    </source>
</evidence>
<keyword evidence="4" id="KW-0963">Cytoplasm</keyword>
<dbReference type="GO" id="GO:0005524">
    <property type="term" value="F:ATP binding"/>
    <property type="evidence" value="ECO:0007669"/>
    <property type="project" value="UniProtKB-KW"/>
</dbReference>
<keyword evidence="8" id="KW-0067">ATP-binding</keyword>
<dbReference type="NCBIfam" id="TIGR00150">
    <property type="entry name" value="T6A_YjeE"/>
    <property type="match status" value="1"/>
</dbReference>
<evidence type="ECO:0000256" key="11">
    <source>
        <dbReference type="SAM" id="MobiDB-lite"/>
    </source>
</evidence>
<dbReference type="OrthoDB" id="9800307at2"/>
<dbReference type="PANTHER" id="PTHR33540:SF2">
    <property type="entry name" value="TRNA THREONYLCARBAMOYLADENOSINE BIOSYNTHESIS PROTEIN TSAE"/>
    <property type="match status" value="1"/>
</dbReference>
<evidence type="ECO:0000256" key="8">
    <source>
        <dbReference type="ARBA" id="ARBA00022840"/>
    </source>
</evidence>
<keyword evidence="7" id="KW-0547">Nucleotide-binding</keyword>
<evidence type="ECO:0000313" key="13">
    <source>
        <dbReference type="Proteomes" id="UP000297564"/>
    </source>
</evidence>
<evidence type="ECO:0000256" key="3">
    <source>
        <dbReference type="ARBA" id="ARBA00019010"/>
    </source>
</evidence>
<dbReference type="GO" id="GO:0002949">
    <property type="term" value="P:tRNA threonylcarbamoyladenosine modification"/>
    <property type="evidence" value="ECO:0007669"/>
    <property type="project" value="InterPro"/>
</dbReference>
<dbReference type="InterPro" id="IPR003442">
    <property type="entry name" value="T6A_TsaE"/>
</dbReference>
<dbReference type="EMBL" id="SMLL01000001">
    <property type="protein sequence ID" value="TFZ04238.1"/>
    <property type="molecule type" value="Genomic_DNA"/>
</dbReference>
<dbReference type="Proteomes" id="UP000297564">
    <property type="component" value="Unassembled WGS sequence"/>
</dbReference>
<evidence type="ECO:0000256" key="5">
    <source>
        <dbReference type="ARBA" id="ARBA00022694"/>
    </source>
</evidence>
<comment type="subcellular location">
    <subcellularLocation>
        <location evidence="1">Cytoplasm</location>
    </subcellularLocation>
</comment>
<dbReference type="AlphaFoldDB" id="A0A4Z0C140"/>
<evidence type="ECO:0000256" key="10">
    <source>
        <dbReference type="ARBA" id="ARBA00032441"/>
    </source>
</evidence>
<dbReference type="GO" id="GO:0005737">
    <property type="term" value="C:cytoplasm"/>
    <property type="evidence" value="ECO:0007669"/>
    <property type="project" value="UniProtKB-SubCell"/>
</dbReference>
<dbReference type="PANTHER" id="PTHR33540">
    <property type="entry name" value="TRNA THREONYLCARBAMOYLADENOSINE BIOSYNTHESIS PROTEIN TSAE"/>
    <property type="match status" value="1"/>
</dbReference>
<accession>A0A4Z0C140</accession>
<keyword evidence="6" id="KW-0479">Metal-binding</keyword>
<evidence type="ECO:0000313" key="12">
    <source>
        <dbReference type="EMBL" id="TFZ04238.1"/>
    </source>
</evidence>
<dbReference type="InterPro" id="IPR027417">
    <property type="entry name" value="P-loop_NTPase"/>
</dbReference>